<organism evidence="2 3">
    <name type="scientific">Flavobacterium limnosediminis JC2902</name>
    <dbReference type="NCBI Taxonomy" id="1341181"/>
    <lineage>
        <taxon>Bacteria</taxon>
        <taxon>Pseudomonadati</taxon>
        <taxon>Bacteroidota</taxon>
        <taxon>Flavobacteriia</taxon>
        <taxon>Flavobacteriales</taxon>
        <taxon>Flavobacteriaceae</taxon>
        <taxon>Flavobacterium</taxon>
    </lineage>
</organism>
<dbReference type="eggNOG" id="COG4771">
    <property type="taxonomic scope" value="Bacteria"/>
</dbReference>
<keyword evidence="3" id="KW-1185">Reference proteome</keyword>
<dbReference type="Proteomes" id="UP000018004">
    <property type="component" value="Unassembled WGS sequence"/>
</dbReference>
<feature type="chain" id="PRO_5004752813" description="Carboxypeptidase-like regulatory domain-containing protein" evidence="1">
    <location>
        <begin position="18"/>
        <end position="277"/>
    </location>
</feature>
<sequence length="277" mass="31623">MYKTIGLFLFFCNLVNAQVSVNIFNSVDKKPVAYASVWKDKNIYKTADSIGHFVLDKGDTNGEFKISAIGFHEKIFKIEKNESEIFLEPKVVQLEEVKIVKRKHKKNQKLGKARGGDSAYAGQYDSKSCITAKFFPNNGNMDGFLKSIKFKAGSSEGTRLLNVHFYSVDENGAPGEPLYNENLICKVKEGTRKIHFEIDDLNIMLPEDGLFVVLETLLLEQNKQYYKGPGSLPTSFIYEPYVSINFIDENFDTWFFEGDKWHKNTRFSVNMELVVSD</sequence>
<evidence type="ECO:0000313" key="3">
    <source>
        <dbReference type="Proteomes" id="UP000018004"/>
    </source>
</evidence>
<accession>V6SUP4</accession>
<protein>
    <recommendedName>
        <fullName evidence="4">Carboxypeptidase-like regulatory domain-containing protein</fullName>
    </recommendedName>
</protein>
<dbReference type="STRING" id="1341181.FLJC2902T_03820"/>
<dbReference type="AlphaFoldDB" id="V6SUP4"/>
<evidence type="ECO:0008006" key="4">
    <source>
        <dbReference type="Google" id="ProtNLM"/>
    </source>
</evidence>
<evidence type="ECO:0000313" key="2">
    <source>
        <dbReference type="EMBL" id="ESU29902.1"/>
    </source>
</evidence>
<gene>
    <name evidence="2" type="ORF">FLJC2902T_03820</name>
</gene>
<dbReference type="OrthoDB" id="1201225at2"/>
<dbReference type="PATRIC" id="fig|1341181.4.peg.374"/>
<name>V6SUP4_9FLAO</name>
<dbReference type="EMBL" id="AVGG01000001">
    <property type="protein sequence ID" value="ESU29902.1"/>
    <property type="molecule type" value="Genomic_DNA"/>
</dbReference>
<evidence type="ECO:0000256" key="1">
    <source>
        <dbReference type="SAM" id="SignalP"/>
    </source>
</evidence>
<dbReference type="RefSeq" id="WP_023578079.1">
    <property type="nucleotide sequence ID" value="NZ_AVGG01000001.1"/>
</dbReference>
<proteinExistence type="predicted"/>
<keyword evidence="1" id="KW-0732">Signal</keyword>
<comment type="caution">
    <text evidence="2">The sequence shown here is derived from an EMBL/GenBank/DDBJ whole genome shotgun (WGS) entry which is preliminary data.</text>
</comment>
<feature type="signal peptide" evidence="1">
    <location>
        <begin position="1"/>
        <end position="17"/>
    </location>
</feature>
<reference evidence="2 3" key="1">
    <citation type="submission" date="2013-08" db="EMBL/GenBank/DDBJ databases">
        <title>Flavobacterium limnosediminis JC2902 genome sequencing.</title>
        <authorList>
            <person name="Lee K."/>
            <person name="Yi H."/>
            <person name="Park S."/>
            <person name="Chun J."/>
        </authorList>
    </citation>
    <scope>NUCLEOTIDE SEQUENCE [LARGE SCALE GENOMIC DNA]</scope>
    <source>
        <strain evidence="2 3">JC2902</strain>
    </source>
</reference>